<keyword evidence="1" id="KW-0812">Transmembrane</keyword>
<evidence type="ECO:0000256" key="1">
    <source>
        <dbReference type="SAM" id="Phobius"/>
    </source>
</evidence>
<organism evidence="2 3">
    <name type="scientific">Tengunoibacter tsumagoiensis</name>
    <dbReference type="NCBI Taxonomy" id="2014871"/>
    <lineage>
        <taxon>Bacteria</taxon>
        <taxon>Bacillati</taxon>
        <taxon>Chloroflexota</taxon>
        <taxon>Ktedonobacteria</taxon>
        <taxon>Ktedonobacterales</taxon>
        <taxon>Dictyobacteraceae</taxon>
        <taxon>Tengunoibacter</taxon>
    </lineage>
</organism>
<feature type="transmembrane region" description="Helical" evidence="1">
    <location>
        <begin position="75"/>
        <end position="94"/>
    </location>
</feature>
<name>A0A401ZTM6_9CHLR</name>
<keyword evidence="1" id="KW-1133">Transmembrane helix</keyword>
<dbReference type="RefSeq" id="WP_126577850.1">
    <property type="nucleotide sequence ID" value="NZ_BIFR01000001.1"/>
</dbReference>
<dbReference type="OrthoDB" id="166385at2"/>
<reference evidence="3" key="1">
    <citation type="submission" date="2018-12" db="EMBL/GenBank/DDBJ databases">
        <title>Tengunoibacter tsumagoiensis gen. nov., sp. nov., Dictyobacter kobayashii sp. nov., D. alpinus sp. nov., and D. joshuensis sp. nov. and description of Dictyobacteraceae fam. nov. within the order Ktedonobacterales isolated from Tengu-no-mugimeshi.</title>
        <authorList>
            <person name="Wang C.M."/>
            <person name="Zheng Y."/>
            <person name="Sakai Y."/>
            <person name="Toyoda A."/>
            <person name="Minakuchi Y."/>
            <person name="Abe K."/>
            <person name="Yokota A."/>
            <person name="Yabe S."/>
        </authorList>
    </citation>
    <scope>NUCLEOTIDE SEQUENCE [LARGE SCALE GENOMIC DNA]</scope>
    <source>
        <strain evidence="3">Uno3</strain>
    </source>
</reference>
<evidence type="ECO:0000313" key="2">
    <source>
        <dbReference type="EMBL" id="GCE10235.1"/>
    </source>
</evidence>
<dbReference type="AlphaFoldDB" id="A0A401ZTM6"/>
<proteinExistence type="predicted"/>
<sequence length="121" mass="13362">MSKRLSLAVLALSALVSWGCILLFTRFVPPTAPAALPFVFLFLFVAFMSTGTLVIFVSGRRLLAHYGYGLRLRSALYQSILVSFVLLLNLLLLALYSWSIVNGLLLLAGGVIFEVLWLARK</sequence>
<feature type="transmembrane region" description="Helical" evidence="1">
    <location>
        <begin position="35"/>
        <end position="63"/>
    </location>
</feature>
<keyword evidence="1" id="KW-0472">Membrane</keyword>
<dbReference type="Proteomes" id="UP000287352">
    <property type="component" value="Unassembled WGS sequence"/>
</dbReference>
<gene>
    <name evidence="2" type="ORF">KTT_00940</name>
</gene>
<evidence type="ECO:0000313" key="3">
    <source>
        <dbReference type="Proteomes" id="UP000287352"/>
    </source>
</evidence>
<protein>
    <submittedName>
        <fullName evidence="2">Uncharacterized protein</fullName>
    </submittedName>
</protein>
<accession>A0A401ZTM6</accession>
<comment type="caution">
    <text evidence="2">The sequence shown here is derived from an EMBL/GenBank/DDBJ whole genome shotgun (WGS) entry which is preliminary data.</text>
</comment>
<keyword evidence="3" id="KW-1185">Reference proteome</keyword>
<feature type="transmembrane region" description="Helical" evidence="1">
    <location>
        <begin position="100"/>
        <end position="119"/>
    </location>
</feature>
<dbReference type="EMBL" id="BIFR01000001">
    <property type="protein sequence ID" value="GCE10235.1"/>
    <property type="molecule type" value="Genomic_DNA"/>
</dbReference>